<accession>A0AAW9SR90</accession>
<dbReference type="InterPro" id="IPR009081">
    <property type="entry name" value="PP-bd_ACP"/>
</dbReference>
<dbReference type="InterPro" id="IPR000873">
    <property type="entry name" value="AMP-dep_synth/lig_dom"/>
</dbReference>
<dbReference type="Proteomes" id="UP001428774">
    <property type="component" value="Unassembled WGS sequence"/>
</dbReference>
<sequence>MTTWQPLTEAQAGIWYAQALTPESPVFMTGQALHIRGPLDARAMAQAVAQLGAEAQSLSLRVRAGRDGPEQRIDPEAAPRLLVMDRSGATEATVMAEIMAEAQRPTDLERGPLAGFTLWRLGAAHHILSERIHHIAADGQAMVQVTQRLAALYEAHVAGTDPGEALTPFARALEDDARFASAPARARQRSFWHAALADLPEVESPATGQGAAAGLWFHRAERALPAAASGGVQSLAEAAGVHWTDVLTALTGAYVARHLPSVATGEGASAVLGIPLQNRMGRTARTVSTQVNVLPLHLSVDEDAPLASWLAGAGAQLAAMRRNGRYRGEVLARDLGRIGGGRRLWGPLVNILPFDACPRLAGCDTRLQITGAGSVDDVTFCFRGDPDTGLLVQVDGNDALYSRPEVAAHGARLAAFLSRAVSAPRLAEVPTLTGAEEATAIRTRNATAHPVPETTLTALIEAQMRATPGAPALVFGAETLDYAALDRRSAAVAAGLAARGIGPGSLVGVALPRSVDLIVALLGVLRAGAAYVPFDPEDSSARRADMVARADPAAILAQPGFAGGVPVLAVGDLQGPCDPVPAGPTDPAYVLFTSGSTGRPKGVVVEHRAIVNRLLWMRETYGFGPGDRILQKTPATFDVSVWEFFLPFLSGATLVVAPPEAHRDPVALAALVSRHAITAMHFVPSMLELFLAAPASQGLTIPRVFASGEALPRALARAFHDRIDGALHNLYGPTEAAVDVTAQETAPPREGDGEGDGGSLPIGRPVWNTRCYLLDARQRPVPDGTPGRLWLAGRQLARGYLGQPELTAERFLPDPFHPGERMYDTGDLATSDASGCLTFLGRADGQVKIRGVRVEPAEVEQALRDGGLVRQAAVSVRRDGAGGAQLVAHIVPEPGVSVQAIRADLAARLPSSMLPAHLVSLKALPLTPSGKLDRKALPAPQATTPGHVPPQGPVQRLLAGLFAEILGLPSQPSADTDFFLAGGDSLRAVRLSLRLEEELGHDPGLGAILQNPVLADLARRLDSRGPSSERPDAGLGPVLHLSRGPAAPVFAVHPAGGLAWCYRGFARALAQHWPETPVIGLQSPLLDPTQAAPDSLDALARLYLDRVEGLCPEGPLSLLGWSLGGIIAHAMAAEAEARDRTVHRLVLLDAYPSDCWRAEPEPDETTALRALLTMAGHDPEDHPDLVTRAAILGFLRDRAHPLALLPHSVQEGVIRSVQATNALVRRHRERRVKAPLQHVTALRDLGTGTRHPDLWRPYAAHVDVLRLDCRHGDLILPGMAERITADMAGRPLQASG</sequence>
<dbReference type="SMART" id="SM00823">
    <property type="entry name" value="PKS_PP"/>
    <property type="match status" value="1"/>
</dbReference>
<dbReference type="NCBIfam" id="TIGR01733">
    <property type="entry name" value="AA-adenyl-dom"/>
    <property type="match status" value="1"/>
</dbReference>
<dbReference type="InterPro" id="IPR001031">
    <property type="entry name" value="Thioesterase"/>
</dbReference>
<dbReference type="PANTHER" id="PTHR45527:SF1">
    <property type="entry name" value="FATTY ACID SYNTHASE"/>
    <property type="match status" value="1"/>
</dbReference>
<dbReference type="RefSeq" id="WP_347168265.1">
    <property type="nucleotide sequence ID" value="NZ_JBDNCH010000004.1"/>
</dbReference>
<feature type="domain" description="Carrier" evidence="4">
    <location>
        <begin position="949"/>
        <end position="1025"/>
    </location>
</feature>
<evidence type="ECO:0000259" key="4">
    <source>
        <dbReference type="PROSITE" id="PS50075"/>
    </source>
</evidence>
<dbReference type="GO" id="GO:0009239">
    <property type="term" value="P:enterobactin biosynthetic process"/>
    <property type="evidence" value="ECO:0007669"/>
    <property type="project" value="TreeGrafter"/>
</dbReference>
<dbReference type="InterPro" id="IPR020802">
    <property type="entry name" value="TesA-like"/>
</dbReference>
<dbReference type="Pfam" id="PF00975">
    <property type="entry name" value="Thioesterase"/>
    <property type="match status" value="1"/>
</dbReference>
<dbReference type="SUPFAM" id="SSF52777">
    <property type="entry name" value="CoA-dependent acyltransferases"/>
    <property type="match status" value="2"/>
</dbReference>
<dbReference type="Gene3D" id="3.40.50.1820">
    <property type="entry name" value="alpha/beta hydrolase"/>
    <property type="match status" value="1"/>
</dbReference>
<reference evidence="5 6" key="1">
    <citation type="submission" date="2024-05" db="EMBL/GenBank/DDBJ databases">
        <title>Genome sequence of Ponticoccus litoralis KCCM 90028.</title>
        <authorList>
            <person name="Kim J.M."/>
            <person name="Lee J.K."/>
            <person name="Choi B.J."/>
            <person name="Bayburt H."/>
            <person name="Baek J.H."/>
            <person name="Jeon C.O."/>
        </authorList>
    </citation>
    <scope>NUCLEOTIDE SEQUENCE [LARGE SCALE GENOMIC DNA]</scope>
    <source>
        <strain evidence="5 6">KCCM 90028</strain>
    </source>
</reference>
<dbReference type="PROSITE" id="PS50075">
    <property type="entry name" value="CARRIER"/>
    <property type="match status" value="1"/>
</dbReference>
<organism evidence="5 6">
    <name type="scientific">Ponticoccus litoralis</name>
    <dbReference type="NCBI Taxonomy" id="422297"/>
    <lineage>
        <taxon>Bacteria</taxon>
        <taxon>Pseudomonadati</taxon>
        <taxon>Pseudomonadota</taxon>
        <taxon>Alphaproteobacteria</taxon>
        <taxon>Rhodobacterales</taxon>
        <taxon>Roseobacteraceae</taxon>
        <taxon>Ponticoccus</taxon>
    </lineage>
</organism>
<comment type="cofactor">
    <cofactor evidence="1">
        <name>pantetheine 4'-phosphate</name>
        <dbReference type="ChEBI" id="CHEBI:47942"/>
    </cofactor>
</comment>
<keyword evidence="2" id="KW-0596">Phosphopantetheine</keyword>
<keyword evidence="3" id="KW-0597">Phosphoprotein</keyword>
<keyword evidence="6" id="KW-1185">Reference proteome</keyword>
<dbReference type="Gene3D" id="3.40.50.12780">
    <property type="entry name" value="N-terminal domain of ligase-like"/>
    <property type="match status" value="1"/>
</dbReference>
<dbReference type="SUPFAM" id="SSF56801">
    <property type="entry name" value="Acetyl-CoA synthetase-like"/>
    <property type="match status" value="1"/>
</dbReference>
<dbReference type="InterPro" id="IPR001242">
    <property type="entry name" value="Condensation_dom"/>
</dbReference>
<dbReference type="InterPro" id="IPR036736">
    <property type="entry name" value="ACP-like_sf"/>
</dbReference>
<dbReference type="InterPro" id="IPR045851">
    <property type="entry name" value="AMP-bd_C_sf"/>
</dbReference>
<dbReference type="InterPro" id="IPR010071">
    <property type="entry name" value="AA_adenyl_dom"/>
</dbReference>
<dbReference type="InterPro" id="IPR025110">
    <property type="entry name" value="AMP-bd_C"/>
</dbReference>
<dbReference type="InterPro" id="IPR023213">
    <property type="entry name" value="CAT-like_dom_sf"/>
</dbReference>
<dbReference type="Gene3D" id="3.30.559.10">
    <property type="entry name" value="Chloramphenicol acetyltransferase-like domain"/>
    <property type="match status" value="1"/>
</dbReference>
<dbReference type="PROSITE" id="PS00455">
    <property type="entry name" value="AMP_BINDING"/>
    <property type="match status" value="1"/>
</dbReference>
<dbReference type="PANTHER" id="PTHR45527">
    <property type="entry name" value="NONRIBOSOMAL PEPTIDE SYNTHETASE"/>
    <property type="match status" value="1"/>
</dbReference>
<dbReference type="Gene3D" id="3.30.559.30">
    <property type="entry name" value="Nonribosomal peptide synthetase, condensation domain"/>
    <property type="match status" value="1"/>
</dbReference>
<comment type="caution">
    <text evidence="5">The sequence shown here is derived from an EMBL/GenBank/DDBJ whole genome shotgun (WGS) entry which is preliminary data.</text>
</comment>
<evidence type="ECO:0000256" key="3">
    <source>
        <dbReference type="ARBA" id="ARBA00022553"/>
    </source>
</evidence>
<dbReference type="Gene3D" id="3.30.300.30">
    <property type="match status" value="1"/>
</dbReference>
<dbReference type="SUPFAM" id="SSF47336">
    <property type="entry name" value="ACP-like"/>
    <property type="match status" value="1"/>
</dbReference>
<protein>
    <submittedName>
        <fullName evidence="5">Amino acid adenylation domain-containing protein</fullName>
    </submittedName>
</protein>
<dbReference type="GO" id="GO:0047527">
    <property type="term" value="F:2,3-dihydroxybenzoate-serine ligase activity"/>
    <property type="evidence" value="ECO:0007669"/>
    <property type="project" value="TreeGrafter"/>
</dbReference>
<proteinExistence type="predicted"/>
<dbReference type="SUPFAM" id="SSF53474">
    <property type="entry name" value="alpha/beta-Hydrolases"/>
    <property type="match status" value="1"/>
</dbReference>
<evidence type="ECO:0000313" key="6">
    <source>
        <dbReference type="Proteomes" id="UP001428774"/>
    </source>
</evidence>
<dbReference type="Pfam" id="PF00668">
    <property type="entry name" value="Condensation"/>
    <property type="match status" value="1"/>
</dbReference>
<dbReference type="CDD" id="cd05930">
    <property type="entry name" value="A_NRPS"/>
    <property type="match status" value="1"/>
</dbReference>
<name>A0AAW9SR90_9RHOB</name>
<dbReference type="InterPro" id="IPR029058">
    <property type="entry name" value="AB_hydrolase_fold"/>
</dbReference>
<gene>
    <name evidence="5" type="ORF">ABFB10_21405</name>
</gene>
<dbReference type="GO" id="GO:0031177">
    <property type="term" value="F:phosphopantetheine binding"/>
    <property type="evidence" value="ECO:0007669"/>
    <property type="project" value="InterPro"/>
</dbReference>
<evidence type="ECO:0000313" key="5">
    <source>
        <dbReference type="EMBL" id="MEN9063162.1"/>
    </source>
</evidence>
<dbReference type="FunFam" id="3.40.50.980:FF:000002">
    <property type="entry name" value="Enterobactin synthetase component F"/>
    <property type="match status" value="1"/>
</dbReference>
<dbReference type="GO" id="GO:0005829">
    <property type="term" value="C:cytosol"/>
    <property type="evidence" value="ECO:0007669"/>
    <property type="project" value="TreeGrafter"/>
</dbReference>
<dbReference type="Pfam" id="PF00550">
    <property type="entry name" value="PP-binding"/>
    <property type="match status" value="1"/>
</dbReference>
<dbReference type="InterPro" id="IPR042099">
    <property type="entry name" value="ANL_N_sf"/>
</dbReference>
<dbReference type="EMBL" id="JBDNCH010000004">
    <property type="protein sequence ID" value="MEN9063162.1"/>
    <property type="molecule type" value="Genomic_DNA"/>
</dbReference>
<dbReference type="GO" id="GO:0043041">
    <property type="term" value="P:amino acid activation for nonribosomal peptide biosynthetic process"/>
    <property type="evidence" value="ECO:0007669"/>
    <property type="project" value="TreeGrafter"/>
</dbReference>
<evidence type="ECO:0000256" key="2">
    <source>
        <dbReference type="ARBA" id="ARBA00022450"/>
    </source>
</evidence>
<dbReference type="SMART" id="SM00824">
    <property type="entry name" value="PKS_TE"/>
    <property type="match status" value="1"/>
</dbReference>
<dbReference type="Pfam" id="PF00501">
    <property type="entry name" value="AMP-binding"/>
    <property type="match status" value="1"/>
</dbReference>
<dbReference type="GO" id="GO:0009366">
    <property type="term" value="C:enterobactin synthetase complex"/>
    <property type="evidence" value="ECO:0007669"/>
    <property type="project" value="TreeGrafter"/>
</dbReference>
<dbReference type="Pfam" id="PF13193">
    <property type="entry name" value="AMP-binding_C"/>
    <property type="match status" value="1"/>
</dbReference>
<evidence type="ECO:0000256" key="1">
    <source>
        <dbReference type="ARBA" id="ARBA00001957"/>
    </source>
</evidence>
<dbReference type="InterPro" id="IPR020806">
    <property type="entry name" value="PKS_PP-bd"/>
</dbReference>
<dbReference type="InterPro" id="IPR020845">
    <property type="entry name" value="AMP-binding_CS"/>
</dbReference>
<dbReference type="FunFam" id="3.40.50.12780:FF:000012">
    <property type="entry name" value="Non-ribosomal peptide synthetase"/>
    <property type="match status" value="1"/>
</dbReference>